<dbReference type="EMBL" id="NHTK01000835">
    <property type="protein sequence ID" value="PPR05225.1"/>
    <property type="molecule type" value="Genomic_DNA"/>
</dbReference>
<accession>A0A409YQD7</accession>
<sequence length="192" mass="20793">MNTSTNPLFLGWGNSSSNDDWMKSTPPTFGALPTVAVMPCAMVFTFNMAEGSILNCSVTGTNTVSYFRVVTNSTTTTILRRSGEACATIEWYPRPVISGKGIPAQPTSQFLPISADRRRRGAMFQGKPYSWIPRGNAICLYDNDGSTSGEFAIITQNHTKATLTLPIPAFNAGFFEMSVVAAVLFLSGRNID</sequence>
<organism evidence="2 3">
    <name type="scientific">Panaeolus cyanescens</name>
    <dbReference type="NCBI Taxonomy" id="181874"/>
    <lineage>
        <taxon>Eukaryota</taxon>
        <taxon>Fungi</taxon>
        <taxon>Dikarya</taxon>
        <taxon>Basidiomycota</taxon>
        <taxon>Agaricomycotina</taxon>
        <taxon>Agaricomycetes</taxon>
        <taxon>Agaricomycetidae</taxon>
        <taxon>Agaricales</taxon>
        <taxon>Agaricineae</taxon>
        <taxon>Galeropsidaceae</taxon>
        <taxon>Panaeolus</taxon>
    </lineage>
</organism>
<evidence type="ECO:0000259" key="1">
    <source>
        <dbReference type="Pfam" id="PF20236"/>
    </source>
</evidence>
<evidence type="ECO:0000313" key="2">
    <source>
        <dbReference type="EMBL" id="PPR05225.1"/>
    </source>
</evidence>
<dbReference type="Proteomes" id="UP000284842">
    <property type="component" value="Unassembled WGS sequence"/>
</dbReference>
<dbReference type="AlphaFoldDB" id="A0A409YQD7"/>
<dbReference type="InParanoid" id="A0A409YQD7"/>
<keyword evidence="3" id="KW-1185">Reference proteome</keyword>
<dbReference type="InterPro" id="IPR046528">
    <property type="entry name" value="DUF6593"/>
</dbReference>
<comment type="caution">
    <text evidence="2">The sequence shown here is derived from an EMBL/GenBank/DDBJ whole genome shotgun (WGS) entry which is preliminary data.</text>
</comment>
<feature type="domain" description="DUF6593" evidence="1">
    <location>
        <begin position="53"/>
        <end position="152"/>
    </location>
</feature>
<proteinExistence type="predicted"/>
<reference evidence="2 3" key="1">
    <citation type="journal article" date="2018" name="Evol. Lett.">
        <title>Horizontal gene cluster transfer increased hallucinogenic mushroom diversity.</title>
        <authorList>
            <person name="Reynolds H.T."/>
            <person name="Vijayakumar V."/>
            <person name="Gluck-Thaler E."/>
            <person name="Korotkin H.B."/>
            <person name="Matheny P.B."/>
            <person name="Slot J.C."/>
        </authorList>
    </citation>
    <scope>NUCLEOTIDE SEQUENCE [LARGE SCALE GENOMIC DNA]</scope>
    <source>
        <strain evidence="2 3">2629</strain>
    </source>
</reference>
<evidence type="ECO:0000313" key="3">
    <source>
        <dbReference type="Proteomes" id="UP000284842"/>
    </source>
</evidence>
<dbReference type="STRING" id="181874.A0A409YQD7"/>
<dbReference type="OrthoDB" id="3191568at2759"/>
<dbReference type="Pfam" id="PF20236">
    <property type="entry name" value="DUF6593"/>
    <property type="match status" value="1"/>
</dbReference>
<protein>
    <recommendedName>
        <fullName evidence="1">DUF6593 domain-containing protein</fullName>
    </recommendedName>
</protein>
<gene>
    <name evidence="2" type="ORF">CVT24_010331</name>
</gene>
<name>A0A409YQD7_9AGAR</name>